<dbReference type="PROSITE" id="PS50103">
    <property type="entry name" value="ZF_C3H1"/>
    <property type="match status" value="1"/>
</dbReference>
<evidence type="ECO:0000256" key="4">
    <source>
        <dbReference type="PROSITE-ProRule" id="PRU00723"/>
    </source>
</evidence>
<keyword evidence="7" id="KW-1185">Reference proteome</keyword>
<sequence>MRLEFVLQCCRQLISQLLPRLFLAFLSSSTDTLVSFPSAAMIQQRQKPGGRVKRHWQKKKSLYDEYLADSGDSEDTGADEEQVETFECEEYCVHMDVNILIQQTVQNIVQSVCLEDPDGFAIFGDHELICFAAAVKHNSSIMSLQIRYLDVSDLSLIPLCKALEQHPSIRALDLSGTHGGEGTSKALRQLVCTNPNIIFMRLEDTVVNLKDASIIEKATRYNSMACPDPNNNPFHLGLLRRISAMDEKGNKFQEQLHARPWLLGNGSSNQKRFKKTVLSTAASSHIGGEICAQFIQGRCPYGSRCKYIHPERTVALKNVVASSLYNRAEQNGGGDAVSTAFSTTAASRQRLQSRLRPPAFMLKKLEQCERQQESYVIPMEFPPVADVPPTHPPVSSWWVMSVTVVCCCVIIVTAL</sequence>
<evidence type="ECO:0000313" key="7">
    <source>
        <dbReference type="Proteomes" id="UP000419144"/>
    </source>
</evidence>
<dbReference type="InterPro" id="IPR032675">
    <property type="entry name" value="LRR_dom_sf"/>
</dbReference>
<keyword evidence="2 4" id="KW-0863">Zinc-finger</keyword>
<dbReference type="Pfam" id="PF18044">
    <property type="entry name" value="zf-CCCH_4"/>
    <property type="match status" value="1"/>
</dbReference>
<dbReference type="OrthoDB" id="120976at2759"/>
<organism evidence="6 7">
    <name type="scientific">Leishmania tarentolae</name>
    <name type="common">Sauroleishmania tarentolae</name>
    <dbReference type="NCBI Taxonomy" id="5689"/>
    <lineage>
        <taxon>Eukaryota</taxon>
        <taxon>Discoba</taxon>
        <taxon>Euglenozoa</taxon>
        <taxon>Kinetoplastea</taxon>
        <taxon>Metakinetoplastina</taxon>
        <taxon>Trypanosomatida</taxon>
        <taxon>Trypanosomatidae</taxon>
        <taxon>Leishmaniinae</taxon>
        <taxon>Leishmania</taxon>
        <taxon>lizard Leishmania</taxon>
    </lineage>
</organism>
<dbReference type="AlphaFoldDB" id="A0A640K8K8"/>
<dbReference type="SUPFAM" id="SSF52047">
    <property type="entry name" value="RNI-like"/>
    <property type="match status" value="1"/>
</dbReference>
<dbReference type="InterPro" id="IPR036855">
    <property type="entry name" value="Znf_CCCH_sf"/>
</dbReference>
<dbReference type="InterPro" id="IPR000571">
    <property type="entry name" value="Znf_CCCH"/>
</dbReference>
<dbReference type="GO" id="GO:0008270">
    <property type="term" value="F:zinc ion binding"/>
    <property type="evidence" value="ECO:0007669"/>
    <property type="project" value="UniProtKB-KW"/>
</dbReference>
<evidence type="ECO:0000256" key="3">
    <source>
        <dbReference type="ARBA" id="ARBA00022833"/>
    </source>
</evidence>
<reference evidence="6" key="1">
    <citation type="submission" date="2019-11" db="EMBL/GenBank/DDBJ databases">
        <title>Leishmania tarentolae CDS.</title>
        <authorList>
            <person name="Goto Y."/>
            <person name="Yamagishi J."/>
        </authorList>
    </citation>
    <scope>NUCLEOTIDE SEQUENCE [LARGE SCALE GENOMIC DNA]</scope>
    <source>
        <strain evidence="6">Parrot Tar II</strain>
    </source>
</reference>
<accession>A0A640K8K8</accession>
<dbReference type="EMBL" id="BLBS01000007">
    <property type="protein sequence ID" value="GET85900.1"/>
    <property type="molecule type" value="Genomic_DNA"/>
</dbReference>
<proteinExistence type="predicted"/>
<dbReference type="SMART" id="SM00356">
    <property type="entry name" value="ZnF_C3H1"/>
    <property type="match status" value="1"/>
</dbReference>
<name>A0A640K8K8_LEITA</name>
<keyword evidence="3 4" id="KW-0862">Zinc</keyword>
<protein>
    <recommendedName>
        <fullName evidence="5">C3H1-type domain-containing protein</fullName>
    </recommendedName>
</protein>
<dbReference type="InterPro" id="IPR041367">
    <property type="entry name" value="Znf-CCCH_4"/>
</dbReference>
<dbReference type="VEuPathDB" id="TriTrypDB:LtaPh_0603500"/>
<keyword evidence="1 4" id="KW-0479">Metal-binding</keyword>
<dbReference type="Gene3D" id="4.10.1000.10">
    <property type="entry name" value="Zinc finger, CCCH-type"/>
    <property type="match status" value="1"/>
</dbReference>
<evidence type="ECO:0000313" key="6">
    <source>
        <dbReference type="EMBL" id="GET85900.1"/>
    </source>
</evidence>
<evidence type="ECO:0000256" key="2">
    <source>
        <dbReference type="ARBA" id="ARBA00022771"/>
    </source>
</evidence>
<feature type="zinc finger region" description="C3H1-type" evidence="4">
    <location>
        <begin position="290"/>
        <end position="312"/>
    </location>
</feature>
<dbReference type="SUPFAM" id="SSF90229">
    <property type="entry name" value="CCCH zinc finger"/>
    <property type="match status" value="1"/>
</dbReference>
<comment type="caution">
    <text evidence="6">The sequence shown here is derived from an EMBL/GenBank/DDBJ whole genome shotgun (WGS) entry which is preliminary data.</text>
</comment>
<dbReference type="Gene3D" id="3.80.10.10">
    <property type="entry name" value="Ribonuclease Inhibitor"/>
    <property type="match status" value="1"/>
</dbReference>
<feature type="domain" description="C3H1-type" evidence="5">
    <location>
        <begin position="290"/>
        <end position="312"/>
    </location>
</feature>
<evidence type="ECO:0000259" key="5">
    <source>
        <dbReference type="PROSITE" id="PS50103"/>
    </source>
</evidence>
<dbReference type="Proteomes" id="UP000419144">
    <property type="component" value="Unassembled WGS sequence"/>
</dbReference>
<evidence type="ECO:0000256" key="1">
    <source>
        <dbReference type="ARBA" id="ARBA00022723"/>
    </source>
</evidence>
<gene>
    <name evidence="6" type="ORF">LtaPh_0603500</name>
</gene>